<dbReference type="Pfam" id="PF06271">
    <property type="entry name" value="RDD"/>
    <property type="match status" value="1"/>
</dbReference>
<evidence type="ECO:0000313" key="8">
    <source>
        <dbReference type="Proteomes" id="UP001597135"/>
    </source>
</evidence>
<evidence type="ECO:0000256" key="4">
    <source>
        <dbReference type="ARBA" id="ARBA00023136"/>
    </source>
</evidence>
<feature type="transmembrane region" description="Helical" evidence="5">
    <location>
        <begin position="66"/>
        <end position="85"/>
    </location>
</feature>
<organism evidence="7 8">
    <name type="scientific">Litorisediminicola beolgyonensis</name>
    <dbReference type="NCBI Taxonomy" id="1173614"/>
    <lineage>
        <taxon>Bacteria</taxon>
        <taxon>Pseudomonadati</taxon>
        <taxon>Pseudomonadota</taxon>
        <taxon>Alphaproteobacteria</taxon>
        <taxon>Rhodobacterales</taxon>
        <taxon>Paracoccaceae</taxon>
        <taxon>Litorisediminicola</taxon>
    </lineage>
</organism>
<keyword evidence="2 5" id="KW-0812">Transmembrane</keyword>
<proteinExistence type="predicted"/>
<protein>
    <submittedName>
        <fullName evidence="7">RDD family protein</fullName>
    </submittedName>
</protein>
<reference evidence="8" key="1">
    <citation type="journal article" date="2019" name="Int. J. Syst. Evol. Microbiol.">
        <title>The Global Catalogue of Microorganisms (GCM) 10K type strain sequencing project: providing services to taxonomists for standard genome sequencing and annotation.</title>
        <authorList>
            <consortium name="The Broad Institute Genomics Platform"/>
            <consortium name="The Broad Institute Genome Sequencing Center for Infectious Disease"/>
            <person name="Wu L."/>
            <person name="Ma J."/>
        </authorList>
    </citation>
    <scope>NUCLEOTIDE SEQUENCE [LARGE SCALE GENOMIC DNA]</scope>
    <source>
        <strain evidence="8">CCUG 62953</strain>
    </source>
</reference>
<evidence type="ECO:0000256" key="1">
    <source>
        <dbReference type="ARBA" id="ARBA00004141"/>
    </source>
</evidence>
<feature type="domain" description="RDD" evidence="6">
    <location>
        <begin position="22"/>
        <end position="138"/>
    </location>
</feature>
<dbReference type="EMBL" id="JBHTMU010000010">
    <property type="protein sequence ID" value="MFD1342334.1"/>
    <property type="molecule type" value="Genomic_DNA"/>
</dbReference>
<evidence type="ECO:0000259" key="6">
    <source>
        <dbReference type="Pfam" id="PF06271"/>
    </source>
</evidence>
<feature type="transmembrane region" description="Helical" evidence="5">
    <location>
        <begin position="26"/>
        <end position="54"/>
    </location>
</feature>
<feature type="transmembrane region" description="Helical" evidence="5">
    <location>
        <begin position="105"/>
        <end position="126"/>
    </location>
</feature>
<dbReference type="RefSeq" id="WP_386802394.1">
    <property type="nucleotide sequence ID" value="NZ_JBHTMU010000010.1"/>
</dbReference>
<evidence type="ECO:0000256" key="5">
    <source>
        <dbReference type="SAM" id="Phobius"/>
    </source>
</evidence>
<evidence type="ECO:0000313" key="7">
    <source>
        <dbReference type="EMBL" id="MFD1342334.1"/>
    </source>
</evidence>
<gene>
    <name evidence="7" type="ORF">ACFQ4E_07885</name>
</gene>
<keyword evidence="8" id="KW-1185">Reference proteome</keyword>
<keyword evidence="3 5" id="KW-1133">Transmembrane helix</keyword>
<name>A0ABW3ZGW0_9RHOB</name>
<comment type="caution">
    <text evidence="7">The sequence shown here is derived from an EMBL/GenBank/DDBJ whole genome shotgun (WGS) entry which is preliminary data.</text>
</comment>
<evidence type="ECO:0000256" key="3">
    <source>
        <dbReference type="ARBA" id="ARBA00022989"/>
    </source>
</evidence>
<evidence type="ECO:0000256" key="2">
    <source>
        <dbReference type="ARBA" id="ARBA00022692"/>
    </source>
</evidence>
<dbReference type="InterPro" id="IPR010432">
    <property type="entry name" value="RDD"/>
</dbReference>
<sequence>MTRTMTYLPDPVAEPQFYDSVAVKRALAWVVDVTLIALMTFVASLLTLGIGFFFLPVMFLAIGFTYRWFTIAGGSATWGMRLMAIELRDQWGKELDFGSAFLHTLGYTLSIGTALIQLGSMLLMLTTERGQGLTDMVLGTVMVNRRG</sequence>
<accession>A0ABW3ZGW0</accession>
<comment type="subcellular location">
    <subcellularLocation>
        <location evidence="1">Membrane</location>
        <topology evidence="1">Multi-pass membrane protein</topology>
    </subcellularLocation>
</comment>
<dbReference type="Proteomes" id="UP001597135">
    <property type="component" value="Unassembled WGS sequence"/>
</dbReference>
<keyword evidence="4 5" id="KW-0472">Membrane</keyword>